<evidence type="ECO:0000256" key="1">
    <source>
        <dbReference type="SAM" id="MobiDB-lite"/>
    </source>
</evidence>
<dbReference type="Gene3D" id="1.25.10.10">
    <property type="entry name" value="Leucine-rich Repeat Variant"/>
    <property type="match status" value="2"/>
</dbReference>
<accession>A0A2B7XIA1</accession>
<organism evidence="2 3">
    <name type="scientific">Polytolypa hystricis (strain UAMH7299)</name>
    <dbReference type="NCBI Taxonomy" id="1447883"/>
    <lineage>
        <taxon>Eukaryota</taxon>
        <taxon>Fungi</taxon>
        <taxon>Dikarya</taxon>
        <taxon>Ascomycota</taxon>
        <taxon>Pezizomycotina</taxon>
        <taxon>Eurotiomycetes</taxon>
        <taxon>Eurotiomycetidae</taxon>
        <taxon>Onygenales</taxon>
        <taxon>Onygenales incertae sedis</taxon>
        <taxon>Polytolypa</taxon>
    </lineage>
</organism>
<reference evidence="2 3" key="1">
    <citation type="submission" date="2017-10" db="EMBL/GenBank/DDBJ databases">
        <title>Comparative genomics in systemic dimorphic fungi from Ajellomycetaceae.</title>
        <authorList>
            <person name="Munoz J.F."/>
            <person name="Mcewen J.G."/>
            <person name="Clay O.K."/>
            <person name="Cuomo C.A."/>
        </authorList>
    </citation>
    <scope>NUCLEOTIDE SEQUENCE [LARGE SCALE GENOMIC DNA]</scope>
    <source>
        <strain evidence="2 3">UAMH7299</strain>
    </source>
</reference>
<proteinExistence type="predicted"/>
<dbReference type="EMBL" id="PDNA01000132">
    <property type="protein sequence ID" value="PGH11454.1"/>
    <property type="molecule type" value="Genomic_DNA"/>
</dbReference>
<protein>
    <recommendedName>
        <fullName evidence="4">GTP binding protein</fullName>
    </recommendedName>
</protein>
<dbReference type="Proteomes" id="UP000224634">
    <property type="component" value="Unassembled WGS sequence"/>
</dbReference>
<dbReference type="InterPro" id="IPR011989">
    <property type="entry name" value="ARM-like"/>
</dbReference>
<name>A0A2B7XIA1_POLH7</name>
<feature type="compositionally biased region" description="Low complexity" evidence="1">
    <location>
        <begin position="31"/>
        <end position="42"/>
    </location>
</feature>
<feature type="region of interest" description="Disordered" evidence="1">
    <location>
        <begin position="1"/>
        <end position="63"/>
    </location>
</feature>
<dbReference type="InterPro" id="IPR040144">
    <property type="entry name" value="RAP1GDS1"/>
</dbReference>
<sequence length="694" mass="75911">MENSGPISKGPAHGQGPAKPMAATEPDDVLNDPSSDSLPLKSLPEDSPPPCAPARDGEKLSKEAEEKMFRALQEIFREAEEEEDNFDVTDLLAALEVADDQSKRGRQNPQVLKGVRMALDKLWRSGSDYMAQAAEVLANGSRNPAWRAPYGRSGILDFFLRVIASNGVDADILLHSLRLVGNSCADTDENRQLVTERHYTIPIIRLFGNPEVVHVAIPVMYNICADFEPAQAEAAKNGVGYALLKLLTENEIEGNALLTYSYELVEMSSEQAQGIERSPDDTLSMILRLANDPDLSFAHFSYIVNCLVAYLQNERFQRRCISETLVGSVVSVLGQSFDIDPVNLSPEDTPGLAQLRLTLNQALSDISALPLFSKAYPLGSELSTTLLSWLDGPEDQLQICACVMLGNLAREDGICEAMIRDYNIHVPLITILKNDDARGSVLHAVLGILKNLAIAGNNKEHLGATEIIKATSPLWSLDAVPQVQFAATSLARLVIVSSLKNAARLLEPLSSDPDSPAHYRTYLSLLLSLFGKTDSSPIKTEIGRTIAAVCRTLKQKSAEDSILAERFFKLHEDVARPLGAMVVQTQWPVVQSEGWFALALMASSPLGSLAVVDCLQDIDIFQLLSETVRASTDEAPREETTNEITEKLRKAKDRDNALILINGLLTNNPSTLPGTRRDMLADLLREAGQERPLI</sequence>
<dbReference type="STRING" id="1447883.A0A2B7XIA1"/>
<dbReference type="AlphaFoldDB" id="A0A2B7XIA1"/>
<dbReference type="SUPFAM" id="SSF48371">
    <property type="entry name" value="ARM repeat"/>
    <property type="match status" value="1"/>
</dbReference>
<evidence type="ECO:0000313" key="2">
    <source>
        <dbReference type="EMBL" id="PGH11454.1"/>
    </source>
</evidence>
<dbReference type="PANTHER" id="PTHR10957">
    <property type="entry name" value="RAP1 GTPASE-GDP DISSOCIATION STIMULATOR 1"/>
    <property type="match status" value="1"/>
</dbReference>
<evidence type="ECO:0008006" key="4">
    <source>
        <dbReference type="Google" id="ProtNLM"/>
    </source>
</evidence>
<gene>
    <name evidence="2" type="ORF">AJ80_07134</name>
</gene>
<dbReference type="InterPro" id="IPR016024">
    <property type="entry name" value="ARM-type_fold"/>
</dbReference>
<dbReference type="GO" id="GO:0005085">
    <property type="term" value="F:guanyl-nucleotide exchange factor activity"/>
    <property type="evidence" value="ECO:0007669"/>
    <property type="project" value="InterPro"/>
</dbReference>
<keyword evidence="3" id="KW-1185">Reference proteome</keyword>
<dbReference type="OrthoDB" id="26149at2759"/>
<comment type="caution">
    <text evidence="2">The sequence shown here is derived from an EMBL/GenBank/DDBJ whole genome shotgun (WGS) entry which is preliminary data.</text>
</comment>
<evidence type="ECO:0000313" key="3">
    <source>
        <dbReference type="Proteomes" id="UP000224634"/>
    </source>
</evidence>